<sequence length="103" mass="11376">MAWADGLPLMHVDAHRIFVHAGVTPEFPIDKQSPHDLLWLRTHSATEYWGKHLCHGHTASRSNPRTTGNRTNIDSACVFGGALSCAVFHDDVAGGPLEFMQTR</sequence>
<dbReference type="PANTHER" id="PTHR42850">
    <property type="entry name" value="METALLOPHOSPHOESTERASE"/>
    <property type="match status" value="1"/>
</dbReference>
<reference evidence="1 2" key="1">
    <citation type="submission" date="2023-07" db="EMBL/GenBank/DDBJ databases">
        <title>Genomic Encyclopedia of Type Strains, Phase IV (KMG-IV): sequencing the most valuable type-strain genomes for metagenomic binning, comparative biology and taxonomic classification.</title>
        <authorList>
            <person name="Goeker M."/>
        </authorList>
    </citation>
    <scope>NUCLEOTIDE SEQUENCE [LARGE SCALE GENOMIC DNA]</scope>
    <source>
        <strain evidence="1 2">DSM 1112</strain>
    </source>
</reference>
<organism evidence="1 2">
    <name type="scientific">Pararhizobium capsulatum DSM 1112</name>
    <dbReference type="NCBI Taxonomy" id="1121113"/>
    <lineage>
        <taxon>Bacteria</taxon>
        <taxon>Pseudomonadati</taxon>
        <taxon>Pseudomonadota</taxon>
        <taxon>Alphaproteobacteria</taxon>
        <taxon>Hyphomicrobiales</taxon>
        <taxon>Rhizobiaceae</taxon>
        <taxon>Rhizobium/Agrobacterium group</taxon>
        <taxon>Pararhizobium</taxon>
    </lineage>
</organism>
<dbReference type="SUPFAM" id="SSF56300">
    <property type="entry name" value="Metallo-dependent phosphatases"/>
    <property type="match status" value="1"/>
</dbReference>
<keyword evidence="2" id="KW-1185">Reference proteome</keyword>
<dbReference type="InterPro" id="IPR050126">
    <property type="entry name" value="Ap4A_hydrolase"/>
</dbReference>
<evidence type="ECO:0000313" key="1">
    <source>
        <dbReference type="EMBL" id="MDQ0318051.1"/>
    </source>
</evidence>
<gene>
    <name evidence="1" type="ORF">QO002_000189</name>
</gene>
<dbReference type="EMBL" id="JAUSVF010000001">
    <property type="protein sequence ID" value="MDQ0318051.1"/>
    <property type="molecule type" value="Genomic_DNA"/>
</dbReference>
<evidence type="ECO:0000313" key="2">
    <source>
        <dbReference type="Proteomes" id="UP001230207"/>
    </source>
</evidence>
<dbReference type="InterPro" id="IPR029052">
    <property type="entry name" value="Metallo-depent_PP-like"/>
</dbReference>
<proteinExistence type="predicted"/>
<dbReference type="PANTHER" id="PTHR42850:SF4">
    <property type="entry name" value="ZINC-DEPENDENT ENDOPOLYPHOSPHATASE"/>
    <property type="match status" value="1"/>
</dbReference>
<comment type="caution">
    <text evidence="1">The sequence shown here is derived from an EMBL/GenBank/DDBJ whole genome shotgun (WGS) entry which is preliminary data.</text>
</comment>
<dbReference type="Gene3D" id="3.60.21.10">
    <property type="match status" value="1"/>
</dbReference>
<dbReference type="Proteomes" id="UP001230207">
    <property type="component" value="Unassembled WGS sequence"/>
</dbReference>
<name>A0ABU0BK42_9HYPH</name>
<protein>
    <submittedName>
        <fullName evidence="1">Uncharacterized protein</fullName>
    </submittedName>
</protein>
<accession>A0ABU0BK42</accession>